<organism evidence="1 2">
    <name type="scientific">Araneus ventricosus</name>
    <name type="common">Orbweaver spider</name>
    <name type="synonym">Epeira ventricosa</name>
    <dbReference type="NCBI Taxonomy" id="182803"/>
    <lineage>
        <taxon>Eukaryota</taxon>
        <taxon>Metazoa</taxon>
        <taxon>Ecdysozoa</taxon>
        <taxon>Arthropoda</taxon>
        <taxon>Chelicerata</taxon>
        <taxon>Arachnida</taxon>
        <taxon>Araneae</taxon>
        <taxon>Araneomorphae</taxon>
        <taxon>Entelegynae</taxon>
        <taxon>Araneoidea</taxon>
        <taxon>Araneidae</taxon>
        <taxon>Araneus</taxon>
    </lineage>
</organism>
<evidence type="ECO:0000313" key="1">
    <source>
        <dbReference type="EMBL" id="GBM44595.1"/>
    </source>
</evidence>
<keyword evidence="2" id="KW-1185">Reference proteome</keyword>
<sequence>MCVTTSSRERSWHLEREIENLEIPSSFESERSKVNAVLKKKKSIAAVRRDATPFTALSNISGVTADTCWRMATFNGDDGGLSRYAFDFKNTHNQKSQSVKSGELASYTWDYQCGTVLRHPHQTDVLHSTQETRDLESRSFVLGR</sequence>
<name>A0A4Y2FVX8_ARAVE</name>
<comment type="caution">
    <text evidence="1">The sequence shown here is derived from an EMBL/GenBank/DDBJ whole genome shotgun (WGS) entry which is preliminary data.</text>
</comment>
<gene>
    <name evidence="1" type="ORF">AVEN_221837_1</name>
</gene>
<accession>A0A4Y2FVX8</accession>
<dbReference type="EMBL" id="BGPR01001070">
    <property type="protein sequence ID" value="GBM44595.1"/>
    <property type="molecule type" value="Genomic_DNA"/>
</dbReference>
<protein>
    <submittedName>
        <fullName evidence="1">Uncharacterized protein</fullName>
    </submittedName>
</protein>
<dbReference type="AlphaFoldDB" id="A0A4Y2FVX8"/>
<evidence type="ECO:0000313" key="2">
    <source>
        <dbReference type="Proteomes" id="UP000499080"/>
    </source>
</evidence>
<proteinExistence type="predicted"/>
<dbReference type="Proteomes" id="UP000499080">
    <property type="component" value="Unassembled WGS sequence"/>
</dbReference>
<reference evidence="1 2" key="1">
    <citation type="journal article" date="2019" name="Sci. Rep.">
        <title>Orb-weaving spider Araneus ventricosus genome elucidates the spidroin gene catalogue.</title>
        <authorList>
            <person name="Kono N."/>
            <person name="Nakamura H."/>
            <person name="Ohtoshi R."/>
            <person name="Moran D.A.P."/>
            <person name="Shinohara A."/>
            <person name="Yoshida Y."/>
            <person name="Fujiwara M."/>
            <person name="Mori M."/>
            <person name="Tomita M."/>
            <person name="Arakawa K."/>
        </authorList>
    </citation>
    <scope>NUCLEOTIDE SEQUENCE [LARGE SCALE GENOMIC DNA]</scope>
</reference>